<dbReference type="Pfam" id="PF20102">
    <property type="entry name" value="DUF6492"/>
    <property type="match status" value="1"/>
</dbReference>
<evidence type="ECO:0000256" key="1">
    <source>
        <dbReference type="SAM" id="SignalP"/>
    </source>
</evidence>
<dbReference type="InterPro" id="IPR045499">
    <property type="entry name" value="DUF6492"/>
</dbReference>
<comment type="caution">
    <text evidence="2">The sequence shown here is derived from an EMBL/GenBank/DDBJ whole genome shotgun (WGS) entry which is preliminary data.</text>
</comment>
<protein>
    <recommendedName>
        <fullName evidence="4">Glycosyltransferase</fullName>
    </recommendedName>
</protein>
<dbReference type="Proteomes" id="UP001054857">
    <property type="component" value="Unassembled WGS sequence"/>
</dbReference>
<gene>
    <name evidence="2" type="ORF">Agub_g10905</name>
</gene>
<evidence type="ECO:0000313" key="2">
    <source>
        <dbReference type="EMBL" id="GFR49109.1"/>
    </source>
</evidence>
<name>A0AAD3DVZ2_9CHLO</name>
<dbReference type="EMBL" id="BMAR01000028">
    <property type="protein sequence ID" value="GFR49109.1"/>
    <property type="molecule type" value="Genomic_DNA"/>
</dbReference>
<sequence>MTRPTSSLTKKQFFLIFCLTFASSIHRSWSSAESNAVETSVTGATIERSLKALYEDKSKGTGNALERQRSSAKQLERGQGAIIPIPAKISKPSSVPQLTVVLVTMFDHLPRAMAALAAAYKNLAPELVREYIVVCPQAEAAVLGRTLKAPDSTGGARSPPLRILSDQQALGLTLAETKSVPFCGYRTQMAVKLTVSSHVSTDHYLILDSDVLLVRPVNASVASWLYPQPGKSVYHSDVRRRHARWWRNSETTLKLSGCVPSAPETEVSGVTPAILNTAVARAVVDRWAELFGGREKGVMNILSKRGPYWTEYTSYHLLACHMGGFDKYHSKPLPGAPALYQGYWQRGTTKAGIDVCANCLFMVVQDHIGVNIRDVVKSLDTLFDAKQWE</sequence>
<evidence type="ECO:0000313" key="3">
    <source>
        <dbReference type="Proteomes" id="UP001054857"/>
    </source>
</evidence>
<accession>A0AAD3DVZ2</accession>
<reference evidence="2 3" key="1">
    <citation type="journal article" date="2021" name="Sci. Rep.">
        <title>Genome sequencing of the multicellular alga Astrephomene provides insights into convergent evolution of germ-soma differentiation.</title>
        <authorList>
            <person name="Yamashita S."/>
            <person name="Yamamoto K."/>
            <person name="Matsuzaki R."/>
            <person name="Suzuki S."/>
            <person name="Yamaguchi H."/>
            <person name="Hirooka S."/>
            <person name="Minakuchi Y."/>
            <person name="Miyagishima S."/>
            <person name="Kawachi M."/>
            <person name="Toyoda A."/>
            <person name="Nozaki H."/>
        </authorList>
    </citation>
    <scope>NUCLEOTIDE SEQUENCE [LARGE SCALE GENOMIC DNA]</scope>
    <source>
        <strain evidence="2 3">NIES-4017</strain>
    </source>
</reference>
<feature type="chain" id="PRO_5042147838" description="Glycosyltransferase" evidence="1">
    <location>
        <begin position="31"/>
        <end position="389"/>
    </location>
</feature>
<dbReference type="AlphaFoldDB" id="A0AAD3DVZ2"/>
<feature type="signal peptide" evidence="1">
    <location>
        <begin position="1"/>
        <end position="30"/>
    </location>
</feature>
<organism evidence="2 3">
    <name type="scientific">Astrephomene gubernaculifera</name>
    <dbReference type="NCBI Taxonomy" id="47775"/>
    <lineage>
        <taxon>Eukaryota</taxon>
        <taxon>Viridiplantae</taxon>
        <taxon>Chlorophyta</taxon>
        <taxon>core chlorophytes</taxon>
        <taxon>Chlorophyceae</taxon>
        <taxon>CS clade</taxon>
        <taxon>Chlamydomonadales</taxon>
        <taxon>Astrephomenaceae</taxon>
        <taxon>Astrephomene</taxon>
    </lineage>
</organism>
<proteinExistence type="predicted"/>
<keyword evidence="3" id="KW-1185">Reference proteome</keyword>
<keyword evidence="1" id="KW-0732">Signal</keyword>
<evidence type="ECO:0008006" key="4">
    <source>
        <dbReference type="Google" id="ProtNLM"/>
    </source>
</evidence>